<evidence type="ECO:0000313" key="2">
    <source>
        <dbReference type="Proteomes" id="UP000799437"/>
    </source>
</evidence>
<dbReference type="GeneID" id="54481592"/>
<organism evidence="1 2">
    <name type="scientific">Pseudovirgaria hyperparasitica</name>
    <dbReference type="NCBI Taxonomy" id="470096"/>
    <lineage>
        <taxon>Eukaryota</taxon>
        <taxon>Fungi</taxon>
        <taxon>Dikarya</taxon>
        <taxon>Ascomycota</taxon>
        <taxon>Pezizomycotina</taxon>
        <taxon>Dothideomycetes</taxon>
        <taxon>Dothideomycetes incertae sedis</taxon>
        <taxon>Acrospermales</taxon>
        <taxon>Acrospermaceae</taxon>
        <taxon>Pseudovirgaria</taxon>
    </lineage>
</organism>
<dbReference type="RefSeq" id="XP_033603090.1">
    <property type="nucleotide sequence ID" value="XM_033740538.1"/>
</dbReference>
<proteinExistence type="predicted"/>
<protein>
    <submittedName>
        <fullName evidence="1">Uncharacterized protein</fullName>
    </submittedName>
</protein>
<gene>
    <name evidence="1" type="ORF">EJ05DRAFT_291713</name>
</gene>
<keyword evidence="2" id="KW-1185">Reference proteome</keyword>
<name>A0A6A6WEQ7_9PEZI</name>
<accession>A0A6A6WEQ7</accession>
<reference evidence="1" key="1">
    <citation type="journal article" date="2020" name="Stud. Mycol.">
        <title>101 Dothideomycetes genomes: a test case for predicting lifestyles and emergence of pathogens.</title>
        <authorList>
            <person name="Haridas S."/>
            <person name="Albert R."/>
            <person name="Binder M."/>
            <person name="Bloem J."/>
            <person name="Labutti K."/>
            <person name="Salamov A."/>
            <person name="Andreopoulos B."/>
            <person name="Baker S."/>
            <person name="Barry K."/>
            <person name="Bills G."/>
            <person name="Bluhm B."/>
            <person name="Cannon C."/>
            <person name="Castanera R."/>
            <person name="Culley D."/>
            <person name="Daum C."/>
            <person name="Ezra D."/>
            <person name="Gonzalez J."/>
            <person name="Henrissat B."/>
            <person name="Kuo A."/>
            <person name="Liang C."/>
            <person name="Lipzen A."/>
            <person name="Lutzoni F."/>
            <person name="Magnuson J."/>
            <person name="Mondo S."/>
            <person name="Nolan M."/>
            <person name="Ohm R."/>
            <person name="Pangilinan J."/>
            <person name="Park H.-J."/>
            <person name="Ramirez L."/>
            <person name="Alfaro M."/>
            <person name="Sun H."/>
            <person name="Tritt A."/>
            <person name="Yoshinaga Y."/>
            <person name="Zwiers L.-H."/>
            <person name="Turgeon B."/>
            <person name="Goodwin S."/>
            <person name="Spatafora J."/>
            <person name="Crous P."/>
            <person name="Grigoriev I."/>
        </authorList>
    </citation>
    <scope>NUCLEOTIDE SEQUENCE</scope>
    <source>
        <strain evidence="1">CBS 121739</strain>
    </source>
</reference>
<dbReference type="Proteomes" id="UP000799437">
    <property type="component" value="Unassembled WGS sequence"/>
</dbReference>
<dbReference type="EMBL" id="ML996568">
    <property type="protein sequence ID" value="KAF2760639.1"/>
    <property type="molecule type" value="Genomic_DNA"/>
</dbReference>
<dbReference type="AlphaFoldDB" id="A0A6A6WEQ7"/>
<sequence length="113" mass="12510">MIVSFASASDQSNTLCSPQWCSYCSTTEPHTTGDVSSASHIAQRSYTVASGASKRRRRRVVSCGVARLQFTRQSPRVSCRRLGPHPSASLPIDKMHYWPNNAMLASLRWVLPT</sequence>
<evidence type="ECO:0000313" key="1">
    <source>
        <dbReference type="EMBL" id="KAF2760639.1"/>
    </source>
</evidence>